<evidence type="ECO:0000313" key="3">
    <source>
        <dbReference type="Proteomes" id="UP000594261"/>
    </source>
</evidence>
<dbReference type="EnsemblPlants" id="QL03p015133:mrna">
    <property type="protein sequence ID" value="QL03p015133:mrna"/>
    <property type="gene ID" value="QL03p015133"/>
</dbReference>
<feature type="compositionally biased region" description="Basic and acidic residues" evidence="1">
    <location>
        <begin position="1"/>
        <end position="10"/>
    </location>
</feature>
<protein>
    <submittedName>
        <fullName evidence="2">Uncharacterized protein</fullName>
    </submittedName>
</protein>
<dbReference type="Proteomes" id="UP000594261">
    <property type="component" value="Chromosome 3"/>
</dbReference>
<keyword evidence="3" id="KW-1185">Reference proteome</keyword>
<dbReference type="AlphaFoldDB" id="A0A7N2R0W9"/>
<name>A0A7N2R0W9_QUELO</name>
<reference evidence="2 3" key="1">
    <citation type="journal article" date="2016" name="G3 (Bethesda)">
        <title>First Draft Assembly and Annotation of the Genome of a California Endemic Oak Quercus lobata Nee (Fagaceae).</title>
        <authorList>
            <person name="Sork V.L."/>
            <person name="Fitz-Gibbon S.T."/>
            <person name="Puiu D."/>
            <person name="Crepeau M."/>
            <person name="Gugger P.F."/>
            <person name="Sherman R."/>
            <person name="Stevens K."/>
            <person name="Langley C.H."/>
            <person name="Pellegrini M."/>
            <person name="Salzberg S.L."/>
        </authorList>
    </citation>
    <scope>NUCLEOTIDE SEQUENCE [LARGE SCALE GENOMIC DNA]</scope>
    <source>
        <strain evidence="2 3">cv. SW786</strain>
    </source>
</reference>
<reference evidence="2" key="2">
    <citation type="submission" date="2021-01" db="UniProtKB">
        <authorList>
            <consortium name="EnsemblPlants"/>
        </authorList>
    </citation>
    <scope>IDENTIFICATION</scope>
</reference>
<dbReference type="InParanoid" id="A0A7N2R0W9"/>
<proteinExistence type="predicted"/>
<evidence type="ECO:0000313" key="2">
    <source>
        <dbReference type="EnsemblPlants" id="QL03p015133:mrna"/>
    </source>
</evidence>
<sequence length="99" mass="11452">MADRTNSDSHRHNHHHLSVMLPPQQISKGIEFRFLELRVLVCISIADLESEPGLFISNKEKVFAEADAMARKYREKLPSGLPLINRNSLQPMLYPLRMR</sequence>
<dbReference type="Gramene" id="QL03p015133:mrna">
    <property type="protein sequence ID" value="QL03p015133:mrna"/>
    <property type="gene ID" value="QL03p015133"/>
</dbReference>
<feature type="region of interest" description="Disordered" evidence="1">
    <location>
        <begin position="1"/>
        <end position="20"/>
    </location>
</feature>
<organism evidence="2 3">
    <name type="scientific">Quercus lobata</name>
    <name type="common">Valley oak</name>
    <dbReference type="NCBI Taxonomy" id="97700"/>
    <lineage>
        <taxon>Eukaryota</taxon>
        <taxon>Viridiplantae</taxon>
        <taxon>Streptophyta</taxon>
        <taxon>Embryophyta</taxon>
        <taxon>Tracheophyta</taxon>
        <taxon>Spermatophyta</taxon>
        <taxon>Magnoliopsida</taxon>
        <taxon>eudicotyledons</taxon>
        <taxon>Gunneridae</taxon>
        <taxon>Pentapetalae</taxon>
        <taxon>rosids</taxon>
        <taxon>fabids</taxon>
        <taxon>Fagales</taxon>
        <taxon>Fagaceae</taxon>
        <taxon>Quercus</taxon>
    </lineage>
</organism>
<evidence type="ECO:0000256" key="1">
    <source>
        <dbReference type="SAM" id="MobiDB-lite"/>
    </source>
</evidence>
<dbReference type="EMBL" id="LRBV02000003">
    <property type="status" value="NOT_ANNOTATED_CDS"/>
    <property type="molecule type" value="Genomic_DNA"/>
</dbReference>
<accession>A0A7N2R0W9</accession>